<accession>A0A8J2ZY19</accession>
<keyword evidence="3" id="KW-0812">Transmembrane</keyword>
<evidence type="ECO:0000256" key="3">
    <source>
        <dbReference type="SAM" id="Phobius"/>
    </source>
</evidence>
<dbReference type="RefSeq" id="WP_188498485.1">
    <property type="nucleotide sequence ID" value="NZ_BMFV01000030.1"/>
</dbReference>
<comment type="caution">
    <text evidence="4">The sequence shown here is derived from an EMBL/GenBank/DDBJ whole genome shotgun (WGS) entry which is preliminary data.</text>
</comment>
<keyword evidence="2" id="KW-0178">Competence</keyword>
<evidence type="ECO:0000256" key="1">
    <source>
        <dbReference type="ARBA" id="ARBA00004241"/>
    </source>
</evidence>
<evidence type="ECO:0000313" key="4">
    <source>
        <dbReference type="EMBL" id="GGH86076.1"/>
    </source>
</evidence>
<dbReference type="AlphaFoldDB" id="A0A8J2ZY19"/>
<name>A0A8J2ZY19_9BACL</name>
<keyword evidence="3" id="KW-0472">Membrane</keyword>
<dbReference type="GO" id="GO:0009986">
    <property type="term" value="C:cell surface"/>
    <property type="evidence" value="ECO:0007669"/>
    <property type="project" value="UniProtKB-SubCell"/>
</dbReference>
<keyword evidence="3" id="KW-1133">Transmembrane helix</keyword>
<keyword evidence="5" id="KW-1185">Reference proteome</keyword>
<dbReference type="EMBL" id="BMFV01000030">
    <property type="protein sequence ID" value="GGH86076.1"/>
    <property type="molecule type" value="Genomic_DNA"/>
</dbReference>
<reference evidence="4" key="1">
    <citation type="journal article" date="2014" name="Int. J. Syst. Evol. Microbiol.">
        <title>Complete genome sequence of Corynebacterium casei LMG S-19264T (=DSM 44701T), isolated from a smear-ripened cheese.</title>
        <authorList>
            <consortium name="US DOE Joint Genome Institute (JGI-PGF)"/>
            <person name="Walter F."/>
            <person name="Albersmeier A."/>
            <person name="Kalinowski J."/>
            <person name="Ruckert C."/>
        </authorList>
    </citation>
    <scope>NUCLEOTIDE SEQUENCE</scope>
    <source>
        <strain evidence="4">CGMCC 1.12777</strain>
    </source>
</reference>
<dbReference type="Pfam" id="PF07963">
    <property type="entry name" value="N_methyl"/>
    <property type="match status" value="1"/>
</dbReference>
<evidence type="ECO:0008006" key="6">
    <source>
        <dbReference type="Google" id="ProtNLM"/>
    </source>
</evidence>
<proteinExistence type="predicted"/>
<dbReference type="NCBIfam" id="TIGR02532">
    <property type="entry name" value="IV_pilin_GFxxxE"/>
    <property type="match status" value="1"/>
</dbReference>
<dbReference type="GO" id="GO:0030420">
    <property type="term" value="P:establishment of competence for transformation"/>
    <property type="evidence" value="ECO:0007669"/>
    <property type="project" value="UniProtKB-KW"/>
</dbReference>
<protein>
    <recommendedName>
        <fullName evidence="6">Prepilin-type N-terminal cleavage/methylation domain-containing protein</fullName>
    </recommendedName>
</protein>
<feature type="transmembrane region" description="Helical" evidence="3">
    <location>
        <begin position="20"/>
        <end position="42"/>
    </location>
</feature>
<sequence>MGKLKAARSAIKNTRGLTLVEVLAVIVLLTLVFLLANALHLFGLKQYDIQTEEIKNQSQVRLAMIELTKEIRSADRVEVSETHDRFTITHSDQIKTFTLNKQDHTIDKNGHPLIEGISTFSIIQSGSKITLTLKSLPNKSGESVERSTDFYIRE</sequence>
<evidence type="ECO:0000256" key="2">
    <source>
        <dbReference type="ARBA" id="ARBA00023287"/>
    </source>
</evidence>
<dbReference type="Proteomes" id="UP000656813">
    <property type="component" value="Unassembled WGS sequence"/>
</dbReference>
<evidence type="ECO:0000313" key="5">
    <source>
        <dbReference type="Proteomes" id="UP000656813"/>
    </source>
</evidence>
<reference evidence="4" key="2">
    <citation type="submission" date="2020-09" db="EMBL/GenBank/DDBJ databases">
        <authorList>
            <person name="Sun Q."/>
            <person name="Zhou Y."/>
        </authorList>
    </citation>
    <scope>NUCLEOTIDE SEQUENCE</scope>
    <source>
        <strain evidence="4">CGMCC 1.12777</strain>
    </source>
</reference>
<dbReference type="InterPro" id="IPR012902">
    <property type="entry name" value="N_methyl_site"/>
</dbReference>
<organism evidence="4 5">
    <name type="scientific">Pullulanibacillus pueri</name>
    <dbReference type="NCBI Taxonomy" id="1437324"/>
    <lineage>
        <taxon>Bacteria</taxon>
        <taxon>Bacillati</taxon>
        <taxon>Bacillota</taxon>
        <taxon>Bacilli</taxon>
        <taxon>Bacillales</taxon>
        <taxon>Sporolactobacillaceae</taxon>
        <taxon>Pullulanibacillus</taxon>
    </lineage>
</organism>
<comment type="subcellular location">
    <subcellularLocation>
        <location evidence="1">Cell surface</location>
    </subcellularLocation>
</comment>
<gene>
    <name evidence="4" type="ORF">GCM10007096_32940</name>
</gene>
<dbReference type="PROSITE" id="PS00409">
    <property type="entry name" value="PROKAR_NTER_METHYL"/>
    <property type="match status" value="1"/>
</dbReference>